<comment type="caution">
    <text evidence="2">The sequence shown here is derived from an EMBL/GenBank/DDBJ whole genome shotgun (WGS) entry which is preliminary data.</text>
</comment>
<organism evidence="2 3">
    <name type="scientific">Dokdonella soli</name>
    <dbReference type="NCBI Taxonomy" id="529810"/>
    <lineage>
        <taxon>Bacteria</taxon>
        <taxon>Pseudomonadati</taxon>
        <taxon>Pseudomonadota</taxon>
        <taxon>Gammaproteobacteria</taxon>
        <taxon>Lysobacterales</taxon>
        <taxon>Rhodanobacteraceae</taxon>
        <taxon>Dokdonella</taxon>
    </lineage>
</organism>
<dbReference type="InterPro" id="IPR045466">
    <property type="entry name" value="DUF6498"/>
</dbReference>
<proteinExistence type="predicted"/>
<dbReference type="Pfam" id="PF20108">
    <property type="entry name" value="DUF6498"/>
    <property type="match status" value="1"/>
</dbReference>
<gene>
    <name evidence="2" type="ORF">GCM10009105_08690</name>
</gene>
<feature type="transmembrane region" description="Helical" evidence="1">
    <location>
        <begin position="51"/>
        <end position="71"/>
    </location>
</feature>
<feature type="transmembrane region" description="Helical" evidence="1">
    <location>
        <begin position="188"/>
        <end position="205"/>
    </location>
</feature>
<keyword evidence="1" id="KW-0472">Membrane</keyword>
<name>A0ABN1IDH5_9GAMM</name>
<feature type="transmembrane region" description="Helical" evidence="1">
    <location>
        <begin position="105"/>
        <end position="127"/>
    </location>
</feature>
<evidence type="ECO:0000313" key="2">
    <source>
        <dbReference type="EMBL" id="GAA0708802.1"/>
    </source>
</evidence>
<evidence type="ECO:0000313" key="3">
    <source>
        <dbReference type="Proteomes" id="UP001501523"/>
    </source>
</evidence>
<keyword evidence="1" id="KW-0812">Transmembrane</keyword>
<dbReference type="Proteomes" id="UP001501523">
    <property type="component" value="Unassembled WGS sequence"/>
</dbReference>
<accession>A0ABN1IDH5</accession>
<feature type="transmembrane region" description="Helical" evidence="1">
    <location>
        <begin position="23"/>
        <end position="45"/>
    </location>
</feature>
<reference evidence="2 3" key="1">
    <citation type="journal article" date="2019" name="Int. J. Syst. Evol. Microbiol.">
        <title>The Global Catalogue of Microorganisms (GCM) 10K type strain sequencing project: providing services to taxonomists for standard genome sequencing and annotation.</title>
        <authorList>
            <consortium name="The Broad Institute Genomics Platform"/>
            <consortium name="The Broad Institute Genome Sequencing Center for Infectious Disease"/>
            <person name="Wu L."/>
            <person name="Ma J."/>
        </authorList>
    </citation>
    <scope>NUCLEOTIDE SEQUENCE [LARGE SCALE GENOMIC DNA]</scope>
    <source>
        <strain evidence="2 3">JCM 15421</strain>
    </source>
</reference>
<protein>
    <submittedName>
        <fullName evidence="2">Uncharacterized protein</fullName>
    </submittedName>
</protein>
<sequence>MVLSTLTQAVAGPRAGLGAPRRLVHLVLVVLVDAVPLVGIVYFDWSVARCLIAFWGESMVQGVLVLARILIHRAMTHDSGYSTGVASLGVVVNGHRVTKGSYPMLFAGTTFGFSIVHGIFLFVLLLVLGDGIGQNTDWTAGASDFSLLKGLGLMACFQMLDFLHDLVGLRHWPFAWIKAIVDRLQTRIVILHIGIIAGFFVIAFLHVQSLTPILVAVVVIKTLVDLAAESG</sequence>
<keyword evidence="3" id="KW-1185">Reference proteome</keyword>
<keyword evidence="1" id="KW-1133">Transmembrane helix</keyword>
<dbReference type="EMBL" id="BAAAEU010000004">
    <property type="protein sequence ID" value="GAA0708802.1"/>
    <property type="molecule type" value="Genomic_DNA"/>
</dbReference>
<evidence type="ECO:0000256" key="1">
    <source>
        <dbReference type="SAM" id="Phobius"/>
    </source>
</evidence>